<dbReference type="PANTHER" id="PTHR34582:SF6">
    <property type="entry name" value="UPF0702 TRANSMEMBRANE PROTEIN YCAP"/>
    <property type="match status" value="1"/>
</dbReference>
<dbReference type="InterPro" id="IPR048454">
    <property type="entry name" value="YetF_N"/>
</dbReference>
<comment type="similarity">
    <text evidence="2">Belongs to the UPF0702 family.</text>
</comment>
<organism evidence="10 11">
    <name type="scientific">Enterococcus ureilyticus</name>
    <dbReference type="NCBI Taxonomy" id="1131292"/>
    <lineage>
        <taxon>Bacteria</taxon>
        <taxon>Bacillati</taxon>
        <taxon>Bacillota</taxon>
        <taxon>Bacilli</taxon>
        <taxon>Lactobacillales</taxon>
        <taxon>Enterococcaceae</taxon>
        <taxon>Enterococcus</taxon>
    </lineage>
</organism>
<feature type="domain" description="YetF-like N-terminal transmembrane" evidence="9">
    <location>
        <begin position="5"/>
        <end position="78"/>
    </location>
</feature>
<feature type="transmembrane region" description="Helical" evidence="7">
    <location>
        <begin position="7"/>
        <end position="26"/>
    </location>
</feature>
<dbReference type="Pfam" id="PF20730">
    <property type="entry name" value="YetF_N"/>
    <property type="match status" value="1"/>
</dbReference>
<keyword evidence="11" id="KW-1185">Reference proteome</keyword>
<proteinExistence type="inferred from homology"/>
<dbReference type="STRING" id="1131292.BCR24_13105"/>
<dbReference type="EMBL" id="MIKC01000007">
    <property type="protein sequence ID" value="OEG23085.1"/>
    <property type="molecule type" value="Genomic_DNA"/>
</dbReference>
<evidence type="ECO:0000256" key="2">
    <source>
        <dbReference type="ARBA" id="ARBA00006448"/>
    </source>
</evidence>
<comment type="subcellular location">
    <subcellularLocation>
        <location evidence="1">Cell membrane</location>
        <topology evidence="1">Multi-pass membrane protein</topology>
    </subcellularLocation>
</comment>
<evidence type="ECO:0000313" key="11">
    <source>
        <dbReference type="Proteomes" id="UP000094469"/>
    </source>
</evidence>
<gene>
    <name evidence="10" type="ORF">BCR24_13105</name>
</gene>
<keyword evidence="4 7" id="KW-0812">Transmembrane</keyword>
<keyword evidence="3" id="KW-1003">Cell membrane</keyword>
<evidence type="ECO:0008006" key="12">
    <source>
        <dbReference type="Google" id="ProtNLM"/>
    </source>
</evidence>
<evidence type="ECO:0000256" key="1">
    <source>
        <dbReference type="ARBA" id="ARBA00004651"/>
    </source>
</evidence>
<evidence type="ECO:0000256" key="3">
    <source>
        <dbReference type="ARBA" id="ARBA00022475"/>
    </source>
</evidence>
<evidence type="ECO:0000259" key="8">
    <source>
        <dbReference type="Pfam" id="PF04239"/>
    </source>
</evidence>
<feature type="domain" description="YetF C-terminal" evidence="8">
    <location>
        <begin position="82"/>
        <end position="199"/>
    </location>
</feature>
<dbReference type="RefSeq" id="WP_069639438.1">
    <property type="nucleotide sequence ID" value="NZ_JAFBEZ010000015.1"/>
</dbReference>
<dbReference type="Gene3D" id="3.30.240.20">
    <property type="entry name" value="bsu07140 like domains"/>
    <property type="match status" value="2"/>
</dbReference>
<dbReference type="GO" id="GO:0005886">
    <property type="term" value="C:plasma membrane"/>
    <property type="evidence" value="ECO:0007669"/>
    <property type="project" value="UniProtKB-SubCell"/>
</dbReference>
<evidence type="ECO:0000256" key="6">
    <source>
        <dbReference type="ARBA" id="ARBA00023136"/>
    </source>
</evidence>
<dbReference type="Pfam" id="PF04239">
    <property type="entry name" value="DUF421"/>
    <property type="match status" value="1"/>
</dbReference>
<dbReference type="PANTHER" id="PTHR34582">
    <property type="entry name" value="UPF0702 TRANSMEMBRANE PROTEIN YCAP"/>
    <property type="match status" value="1"/>
</dbReference>
<keyword evidence="5 7" id="KW-1133">Transmembrane helix</keyword>
<evidence type="ECO:0000313" key="10">
    <source>
        <dbReference type="EMBL" id="OEG23085.1"/>
    </source>
</evidence>
<feature type="transmembrane region" description="Helical" evidence="7">
    <location>
        <begin position="59"/>
        <end position="79"/>
    </location>
</feature>
<comment type="caution">
    <text evidence="10">The sequence shown here is derived from an EMBL/GenBank/DDBJ whole genome shotgun (WGS) entry which is preliminary data.</text>
</comment>
<evidence type="ECO:0000259" key="9">
    <source>
        <dbReference type="Pfam" id="PF20730"/>
    </source>
</evidence>
<keyword evidence="6 7" id="KW-0472">Membrane</keyword>
<accession>A0A1E5HE54</accession>
<dbReference type="AlphaFoldDB" id="A0A1E5HE54"/>
<dbReference type="InterPro" id="IPR023090">
    <property type="entry name" value="UPF0702_alpha/beta_dom_sf"/>
</dbReference>
<evidence type="ECO:0000256" key="5">
    <source>
        <dbReference type="ARBA" id="ARBA00022989"/>
    </source>
</evidence>
<evidence type="ECO:0000256" key="7">
    <source>
        <dbReference type="SAM" id="Phobius"/>
    </source>
</evidence>
<name>A0A1E5HE54_9ENTE</name>
<sequence>MQLYSPIIIKLGLGIICLIIQINLMGKGNLAPSSAMDQVQNYVLGGIIGGVIYNDSISVLQFVLVLIIWTLLVLTVKFAKEHNRYVKYIVDGRPITLIKDGKVDVNECLRCGISANELMFKLRANAIYEVENVKRAVLEQNGQLTMIEFGDESIRYPIIVDGQANYDVLELINKDIEWLAEQVQNEEYKGINEIYLGEYLSGKLKLYGYEQNKA</sequence>
<protein>
    <recommendedName>
        <fullName evidence="12">DUF421 domain-containing protein</fullName>
    </recommendedName>
</protein>
<dbReference type="OrthoDB" id="9778331at2"/>
<evidence type="ECO:0000256" key="4">
    <source>
        <dbReference type="ARBA" id="ARBA00022692"/>
    </source>
</evidence>
<reference evidence="11" key="1">
    <citation type="submission" date="2016-09" db="EMBL/GenBank/DDBJ databases">
        <authorList>
            <person name="Gulvik C.A."/>
        </authorList>
    </citation>
    <scope>NUCLEOTIDE SEQUENCE [LARGE SCALE GENOMIC DNA]</scope>
    <source>
        <strain evidence="11">LMG 26676</strain>
    </source>
</reference>
<dbReference type="InterPro" id="IPR007353">
    <property type="entry name" value="DUF421"/>
</dbReference>
<dbReference type="Proteomes" id="UP000094469">
    <property type="component" value="Unassembled WGS sequence"/>
</dbReference>